<organism evidence="3 4">
    <name type="scientific">Anaerotruncus colihominis</name>
    <dbReference type="NCBI Taxonomy" id="169435"/>
    <lineage>
        <taxon>Bacteria</taxon>
        <taxon>Bacillati</taxon>
        <taxon>Bacillota</taxon>
        <taxon>Clostridia</taxon>
        <taxon>Eubacteriales</taxon>
        <taxon>Oscillospiraceae</taxon>
        <taxon>Anaerotruncus</taxon>
    </lineage>
</organism>
<comment type="caution">
    <text evidence="3">The sequence shown here is derived from an EMBL/GenBank/DDBJ whole genome shotgun (WGS) entry which is preliminary data.</text>
</comment>
<dbReference type="GO" id="GO:1904680">
    <property type="term" value="F:peptide transmembrane transporter activity"/>
    <property type="evidence" value="ECO:0007669"/>
    <property type="project" value="TreeGrafter"/>
</dbReference>
<dbReference type="GO" id="GO:0015833">
    <property type="term" value="P:peptide transport"/>
    <property type="evidence" value="ECO:0007669"/>
    <property type="project" value="TreeGrafter"/>
</dbReference>
<evidence type="ECO:0000256" key="1">
    <source>
        <dbReference type="SAM" id="SignalP"/>
    </source>
</evidence>
<dbReference type="PANTHER" id="PTHR30290:SF81">
    <property type="entry name" value="OLIGOPEPTIDE-BINDING PROTEIN OPPA"/>
    <property type="match status" value="1"/>
</dbReference>
<proteinExistence type="predicted"/>
<dbReference type="InterPro" id="IPR000914">
    <property type="entry name" value="SBP_5_dom"/>
</dbReference>
<keyword evidence="1" id="KW-0732">Signal</keyword>
<dbReference type="GO" id="GO:0043190">
    <property type="term" value="C:ATP-binding cassette (ABC) transporter complex"/>
    <property type="evidence" value="ECO:0007669"/>
    <property type="project" value="InterPro"/>
</dbReference>
<dbReference type="CDD" id="cd00995">
    <property type="entry name" value="PBP2_NikA_DppA_OppA_like"/>
    <property type="match status" value="1"/>
</dbReference>
<dbReference type="EMBL" id="QXWK01000010">
    <property type="protein sequence ID" value="NBH61226.1"/>
    <property type="molecule type" value="Genomic_DNA"/>
</dbReference>
<evidence type="ECO:0000259" key="2">
    <source>
        <dbReference type="Pfam" id="PF00496"/>
    </source>
</evidence>
<dbReference type="PANTHER" id="PTHR30290">
    <property type="entry name" value="PERIPLASMIC BINDING COMPONENT OF ABC TRANSPORTER"/>
    <property type="match status" value="1"/>
</dbReference>
<feature type="chain" id="PRO_5032395656" evidence="1">
    <location>
        <begin position="24"/>
        <end position="508"/>
    </location>
</feature>
<dbReference type="SUPFAM" id="SSF53850">
    <property type="entry name" value="Periplasmic binding protein-like II"/>
    <property type="match status" value="1"/>
</dbReference>
<gene>
    <name evidence="3" type="ORF">D0435_06120</name>
</gene>
<accession>A0A845QI68</accession>
<evidence type="ECO:0000313" key="4">
    <source>
        <dbReference type="Proteomes" id="UP000446866"/>
    </source>
</evidence>
<dbReference type="Proteomes" id="UP000446866">
    <property type="component" value="Unassembled WGS sequence"/>
</dbReference>
<protein>
    <submittedName>
        <fullName evidence="3">ABC transporter substrate-binding protein</fullName>
    </submittedName>
</protein>
<dbReference type="PIRSF" id="PIRSF002741">
    <property type="entry name" value="MppA"/>
    <property type="match status" value="1"/>
</dbReference>
<feature type="domain" description="Solute-binding protein family 5" evidence="2">
    <location>
        <begin position="84"/>
        <end position="411"/>
    </location>
</feature>
<dbReference type="Gene3D" id="3.90.76.10">
    <property type="entry name" value="Dipeptide-binding Protein, Domain 1"/>
    <property type="match status" value="1"/>
</dbReference>
<feature type="signal peptide" evidence="1">
    <location>
        <begin position="1"/>
        <end position="23"/>
    </location>
</feature>
<keyword evidence="4" id="KW-1185">Reference proteome</keyword>
<dbReference type="AlphaFoldDB" id="A0A845QI68"/>
<dbReference type="Gene3D" id="3.10.105.10">
    <property type="entry name" value="Dipeptide-binding Protein, Domain 3"/>
    <property type="match status" value="1"/>
</dbReference>
<dbReference type="RefSeq" id="WP_160201510.1">
    <property type="nucleotide sequence ID" value="NZ_QXWK01000010.1"/>
</dbReference>
<dbReference type="InterPro" id="IPR039424">
    <property type="entry name" value="SBP_5"/>
</dbReference>
<reference evidence="3 4" key="1">
    <citation type="submission" date="2018-08" db="EMBL/GenBank/DDBJ databases">
        <title>Murine metabolic-syndrome-specific gut microbial biobank.</title>
        <authorList>
            <person name="Liu C."/>
        </authorList>
    </citation>
    <scope>NUCLEOTIDE SEQUENCE [LARGE SCALE GENOMIC DNA]</scope>
    <source>
        <strain evidence="3 4">28</strain>
    </source>
</reference>
<dbReference type="GO" id="GO:0042597">
    <property type="term" value="C:periplasmic space"/>
    <property type="evidence" value="ECO:0007669"/>
    <property type="project" value="UniProtKB-ARBA"/>
</dbReference>
<sequence>MKKKLMKGLALMLSLTLVMGLFASCGGGGGDNGGGEAKTDLTVAIDSDYATLHPADTMSAAEARMTAQIYDPLIFRNYEDQTKLESRVAEKWEVSEDGKCYTFYLRDDVTFHNGDPVTAEDVGFSLDLFKKSQYQGAVVDGLDHYDIVDAHTIKIYTTHVYAPFLTSMSDLYIASKKYYESVDENTFAQEPIGCGPYKFVSHDIGDKAVFEAYDGYYQGEAPIKKVTWKVISDVASMGMAIQTGEVDFAEIDASVKSTLEGVDSVRLLDADQTTFGFVAMNTEKEPYNNVKFRQAINYAIDRESIVASVCEGLGEPNSNLLTPGRMGYSEEQIQYTYDVEKAKALLKEAGVKEGTDLGKMYVAEQYKLLAQMVQANLEAVGLKVQIEILEFNAYLDKLRQGDFGITALQMGLEGDTQMLSMALTKDYIGMANNARYSNKEIEDMFKEATTIIDDKDREALYVKLFTKVQEEAVYAILYNPGMLYAANANLNVHTLPLEGEYFFYDFSW</sequence>
<name>A0A845QI68_9FIRM</name>
<dbReference type="PROSITE" id="PS51257">
    <property type="entry name" value="PROKAR_LIPOPROTEIN"/>
    <property type="match status" value="1"/>
</dbReference>
<dbReference type="Pfam" id="PF00496">
    <property type="entry name" value="SBP_bac_5"/>
    <property type="match status" value="1"/>
</dbReference>
<evidence type="ECO:0000313" key="3">
    <source>
        <dbReference type="EMBL" id="NBH61226.1"/>
    </source>
</evidence>
<dbReference type="Gene3D" id="3.40.190.10">
    <property type="entry name" value="Periplasmic binding protein-like II"/>
    <property type="match status" value="1"/>
</dbReference>
<dbReference type="InterPro" id="IPR030678">
    <property type="entry name" value="Peptide/Ni-bd"/>
</dbReference>